<dbReference type="EC" id="2.7.8.8" evidence="5"/>
<dbReference type="Proteomes" id="UP000789508">
    <property type="component" value="Unassembled WGS sequence"/>
</dbReference>
<dbReference type="Pfam" id="PF01066">
    <property type="entry name" value="CDP-OH_P_transf"/>
    <property type="match status" value="1"/>
</dbReference>
<feature type="non-terminal residue" evidence="20">
    <location>
        <position position="1"/>
    </location>
</feature>
<comment type="caution">
    <text evidence="20">The sequence shown here is derived from an EMBL/GenBank/DDBJ whole genome shotgun (WGS) entry which is preliminary data.</text>
</comment>
<dbReference type="InterPro" id="IPR048254">
    <property type="entry name" value="CDP_ALCOHOL_P_TRANSF_CS"/>
</dbReference>
<evidence type="ECO:0000256" key="5">
    <source>
        <dbReference type="ARBA" id="ARBA00013174"/>
    </source>
</evidence>
<gene>
    <name evidence="20" type="ORF">ALEPTO_LOCUS2195</name>
</gene>
<dbReference type="AlphaFoldDB" id="A0A9N8Z9L0"/>
<protein>
    <recommendedName>
        <fullName evidence="6">CDP-diacylglycerol--serine O-phosphatidyltransferase</fullName>
        <ecNumber evidence="5">2.7.8.8</ecNumber>
    </recommendedName>
    <alternativeName>
        <fullName evidence="16">Phosphatidylserine synthase</fullName>
    </alternativeName>
</protein>
<evidence type="ECO:0000256" key="3">
    <source>
        <dbReference type="ARBA" id="ARBA00005189"/>
    </source>
</evidence>
<keyword evidence="12" id="KW-0443">Lipid metabolism</keyword>
<dbReference type="InterPro" id="IPR043130">
    <property type="entry name" value="CDP-OH_PTrfase_TM_dom"/>
</dbReference>
<dbReference type="InterPro" id="IPR004533">
    <property type="entry name" value="CDP-diaglyc--ser_O-PTrfase"/>
</dbReference>
<evidence type="ECO:0000256" key="13">
    <source>
        <dbReference type="ARBA" id="ARBA00023136"/>
    </source>
</evidence>
<keyword evidence="14" id="KW-0594">Phospholipid biosynthesis</keyword>
<dbReference type="GO" id="GO:0006659">
    <property type="term" value="P:phosphatidylserine biosynthetic process"/>
    <property type="evidence" value="ECO:0007669"/>
    <property type="project" value="UniProtKB-ARBA"/>
</dbReference>
<evidence type="ECO:0000256" key="19">
    <source>
        <dbReference type="SAM" id="Phobius"/>
    </source>
</evidence>
<evidence type="ECO:0000256" key="17">
    <source>
        <dbReference type="ARBA" id="ARBA00060701"/>
    </source>
</evidence>
<evidence type="ECO:0000256" key="2">
    <source>
        <dbReference type="ARBA" id="ARBA00004477"/>
    </source>
</evidence>
<keyword evidence="7" id="KW-0444">Lipid biosynthesis</keyword>
<dbReference type="GO" id="GO:0005789">
    <property type="term" value="C:endoplasmic reticulum membrane"/>
    <property type="evidence" value="ECO:0007669"/>
    <property type="project" value="UniProtKB-SubCell"/>
</dbReference>
<evidence type="ECO:0000256" key="4">
    <source>
        <dbReference type="ARBA" id="ARBA00010441"/>
    </source>
</evidence>
<evidence type="ECO:0000256" key="18">
    <source>
        <dbReference type="RuleBase" id="RU003750"/>
    </source>
</evidence>
<evidence type="ECO:0000256" key="9">
    <source>
        <dbReference type="ARBA" id="ARBA00022692"/>
    </source>
</evidence>
<evidence type="ECO:0000256" key="1">
    <source>
        <dbReference type="ARBA" id="ARBA00000287"/>
    </source>
</evidence>
<accession>A0A9N8Z9L0</accession>
<dbReference type="PANTHER" id="PTHR14269:SF61">
    <property type="entry name" value="CDP-DIACYLGLYCEROL--SERINE O-PHOSPHATIDYLTRANSFERASE"/>
    <property type="match status" value="1"/>
</dbReference>
<evidence type="ECO:0000256" key="6">
    <source>
        <dbReference type="ARBA" id="ARBA00017171"/>
    </source>
</evidence>
<dbReference type="NCBIfam" id="TIGR00473">
    <property type="entry name" value="pssA"/>
    <property type="match status" value="1"/>
</dbReference>
<evidence type="ECO:0000256" key="7">
    <source>
        <dbReference type="ARBA" id="ARBA00022516"/>
    </source>
</evidence>
<sequence>MAQITKENKTAEEKFKERKHFSLVRNFHLADFITLGNGACGSLSIFSNMQYLITHDETWLWWSMYFLPIGTLFDVLDGRVARWRKNASLLGQELDSLADLISFGVAPAVCAFAVGMRTFVDTIVLAIFISCGIARLARYNATVASIPKDASGKINYFEGTPIPTSLFLVATIAYLTKIGKINEKLPGGTMELFHGLNFHPFVLIYALSGTAM</sequence>
<comment type="pathway">
    <text evidence="3">Lipid metabolism.</text>
</comment>
<feature type="transmembrane region" description="Helical" evidence="19">
    <location>
        <begin position="97"/>
        <end position="116"/>
    </location>
</feature>
<dbReference type="InterPro" id="IPR050324">
    <property type="entry name" value="CDP-alcohol_PTase-I"/>
</dbReference>
<dbReference type="OrthoDB" id="448573at2759"/>
<dbReference type="PROSITE" id="PS00379">
    <property type="entry name" value="CDP_ALCOHOL_P_TRANSF"/>
    <property type="match status" value="1"/>
</dbReference>
<keyword evidence="10" id="KW-0256">Endoplasmic reticulum</keyword>
<keyword evidence="11 19" id="KW-1133">Transmembrane helix</keyword>
<evidence type="ECO:0000256" key="8">
    <source>
        <dbReference type="ARBA" id="ARBA00022679"/>
    </source>
</evidence>
<evidence type="ECO:0000256" key="11">
    <source>
        <dbReference type="ARBA" id="ARBA00022989"/>
    </source>
</evidence>
<reference evidence="20" key="1">
    <citation type="submission" date="2021-06" db="EMBL/GenBank/DDBJ databases">
        <authorList>
            <person name="Kallberg Y."/>
            <person name="Tangrot J."/>
            <person name="Rosling A."/>
        </authorList>
    </citation>
    <scope>NUCLEOTIDE SEQUENCE</scope>
    <source>
        <strain evidence="20">FL130A</strain>
    </source>
</reference>
<dbReference type="GO" id="GO:0003882">
    <property type="term" value="F:CDP-diacylglycerol-serine O-phosphatidyltransferase activity"/>
    <property type="evidence" value="ECO:0007669"/>
    <property type="project" value="UniProtKB-EC"/>
</dbReference>
<comment type="catalytic activity">
    <reaction evidence="1">
        <text>a CDP-1,2-diacyl-sn-glycerol + L-serine = a 1,2-diacyl-sn-glycero-3-phospho-L-serine + CMP + H(+)</text>
        <dbReference type="Rhea" id="RHEA:16913"/>
        <dbReference type="ChEBI" id="CHEBI:15378"/>
        <dbReference type="ChEBI" id="CHEBI:33384"/>
        <dbReference type="ChEBI" id="CHEBI:57262"/>
        <dbReference type="ChEBI" id="CHEBI:58332"/>
        <dbReference type="ChEBI" id="CHEBI:60377"/>
        <dbReference type="EC" id="2.7.8.8"/>
    </reaction>
</comment>
<evidence type="ECO:0000313" key="21">
    <source>
        <dbReference type="Proteomes" id="UP000789508"/>
    </source>
</evidence>
<evidence type="ECO:0000256" key="12">
    <source>
        <dbReference type="ARBA" id="ARBA00023098"/>
    </source>
</evidence>
<evidence type="ECO:0000256" key="14">
    <source>
        <dbReference type="ARBA" id="ARBA00023209"/>
    </source>
</evidence>
<keyword evidence="9 19" id="KW-0812">Transmembrane</keyword>
<keyword evidence="15" id="KW-1208">Phospholipid metabolism</keyword>
<dbReference type="PANTHER" id="PTHR14269">
    <property type="entry name" value="CDP-DIACYLGLYCEROL--GLYCEROL-3-PHOSPHATE 3-PHOSPHATIDYLTRANSFERASE-RELATED"/>
    <property type="match status" value="1"/>
</dbReference>
<comment type="subcellular location">
    <subcellularLocation>
        <location evidence="2">Endoplasmic reticulum membrane</location>
        <topology evidence="2">Multi-pass membrane protein</topology>
    </subcellularLocation>
</comment>
<evidence type="ECO:0000313" key="20">
    <source>
        <dbReference type="EMBL" id="CAG8474985.1"/>
    </source>
</evidence>
<feature type="transmembrane region" description="Helical" evidence="19">
    <location>
        <begin position="59"/>
        <end position="76"/>
    </location>
</feature>
<evidence type="ECO:0000256" key="16">
    <source>
        <dbReference type="ARBA" id="ARBA00032361"/>
    </source>
</evidence>
<dbReference type="FunFam" id="1.20.120.1760:FF:000022">
    <property type="entry name" value="CDP-diacylglycerol--serine O-phosphatidyltransferase"/>
    <property type="match status" value="1"/>
</dbReference>
<comment type="pathway">
    <text evidence="17">Phospholipid metabolism; phosphatidylethanolamine biosynthesis; phosphatidylethanolamine from CDP-diacylglycerol: step 1/2.</text>
</comment>
<name>A0A9N8Z9L0_9GLOM</name>
<feature type="transmembrane region" description="Helical" evidence="19">
    <location>
        <begin position="122"/>
        <end position="138"/>
    </location>
</feature>
<keyword evidence="13 19" id="KW-0472">Membrane</keyword>
<keyword evidence="21" id="KW-1185">Reference proteome</keyword>
<dbReference type="InterPro" id="IPR000462">
    <property type="entry name" value="CDP-OH_P_trans"/>
</dbReference>
<evidence type="ECO:0000256" key="15">
    <source>
        <dbReference type="ARBA" id="ARBA00023264"/>
    </source>
</evidence>
<keyword evidence="8 18" id="KW-0808">Transferase</keyword>
<evidence type="ECO:0000256" key="10">
    <source>
        <dbReference type="ARBA" id="ARBA00022824"/>
    </source>
</evidence>
<organism evidence="20 21">
    <name type="scientific">Ambispora leptoticha</name>
    <dbReference type="NCBI Taxonomy" id="144679"/>
    <lineage>
        <taxon>Eukaryota</taxon>
        <taxon>Fungi</taxon>
        <taxon>Fungi incertae sedis</taxon>
        <taxon>Mucoromycota</taxon>
        <taxon>Glomeromycotina</taxon>
        <taxon>Glomeromycetes</taxon>
        <taxon>Archaeosporales</taxon>
        <taxon>Ambisporaceae</taxon>
        <taxon>Ambispora</taxon>
    </lineage>
</organism>
<dbReference type="EMBL" id="CAJVPS010000304">
    <property type="protein sequence ID" value="CAG8474985.1"/>
    <property type="molecule type" value="Genomic_DNA"/>
</dbReference>
<proteinExistence type="inferred from homology"/>
<comment type="similarity">
    <text evidence="4 18">Belongs to the CDP-alcohol phosphatidyltransferase class-I family.</text>
</comment>
<dbReference type="Gene3D" id="1.20.120.1760">
    <property type="match status" value="1"/>
</dbReference>